<comment type="caution">
    <text evidence="2">The sequence shown here is derived from an EMBL/GenBank/DDBJ whole genome shotgun (WGS) entry which is preliminary data.</text>
</comment>
<accession>A0A835AC22</accession>
<proteinExistence type="predicted"/>
<protein>
    <submittedName>
        <fullName evidence="2">Uncharacterized protein</fullName>
    </submittedName>
</protein>
<evidence type="ECO:0000313" key="2">
    <source>
        <dbReference type="EMBL" id="KAF8661582.1"/>
    </source>
</evidence>
<gene>
    <name evidence="2" type="ORF">HU200_057004</name>
</gene>
<name>A0A835AC22_9POAL</name>
<dbReference type="Pfam" id="PF02458">
    <property type="entry name" value="Transferase"/>
    <property type="match status" value="1"/>
</dbReference>
<dbReference type="AlphaFoldDB" id="A0A835AC22"/>
<feature type="region of interest" description="Disordered" evidence="1">
    <location>
        <begin position="1"/>
        <end position="20"/>
    </location>
</feature>
<evidence type="ECO:0000256" key="1">
    <source>
        <dbReference type="SAM" id="MobiDB-lite"/>
    </source>
</evidence>
<sequence>MAAGGPPPLPVDGRRRLSTRPQEAMRNYIGNVTTAVVREASVDEVQRMALPDVADMVGKVITAPDYDKHFQELVDWVEEHKARRYVETASLGLGSPTVGVTAFTSFPLDTDFCFGHAAMATAATSQSQTARLCSRFFQITARPGGDGSWIANAFLWPRLAAALESDEPCVFKPVTAEYLGLAPSILHTAAHSV</sequence>
<dbReference type="Gene3D" id="3.30.559.10">
    <property type="entry name" value="Chloramphenicol acetyltransferase-like domain"/>
    <property type="match status" value="1"/>
</dbReference>
<keyword evidence="3" id="KW-1185">Reference proteome</keyword>
<reference evidence="2" key="1">
    <citation type="submission" date="2020-07" db="EMBL/GenBank/DDBJ databases">
        <title>Genome sequence and genetic diversity analysis of an under-domesticated orphan crop, white fonio (Digitaria exilis).</title>
        <authorList>
            <person name="Bennetzen J.L."/>
            <person name="Chen S."/>
            <person name="Ma X."/>
            <person name="Wang X."/>
            <person name="Yssel A.E.J."/>
            <person name="Chaluvadi S.R."/>
            <person name="Johnson M."/>
            <person name="Gangashetty P."/>
            <person name="Hamidou F."/>
            <person name="Sanogo M.D."/>
            <person name="Zwaenepoel A."/>
            <person name="Wallace J."/>
            <person name="Van De Peer Y."/>
            <person name="Van Deynze A."/>
        </authorList>
    </citation>
    <scope>NUCLEOTIDE SEQUENCE</scope>
    <source>
        <tissue evidence="2">Leaves</tissue>
    </source>
</reference>
<dbReference type="InterPro" id="IPR023213">
    <property type="entry name" value="CAT-like_dom_sf"/>
</dbReference>
<dbReference type="GO" id="GO:0016747">
    <property type="term" value="F:acyltransferase activity, transferring groups other than amino-acyl groups"/>
    <property type="evidence" value="ECO:0007669"/>
    <property type="project" value="UniProtKB-ARBA"/>
</dbReference>
<feature type="compositionally biased region" description="Pro residues" evidence="1">
    <location>
        <begin position="1"/>
        <end position="10"/>
    </location>
</feature>
<evidence type="ECO:0000313" key="3">
    <source>
        <dbReference type="Proteomes" id="UP000636709"/>
    </source>
</evidence>
<organism evidence="2 3">
    <name type="scientific">Digitaria exilis</name>
    <dbReference type="NCBI Taxonomy" id="1010633"/>
    <lineage>
        <taxon>Eukaryota</taxon>
        <taxon>Viridiplantae</taxon>
        <taxon>Streptophyta</taxon>
        <taxon>Embryophyta</taxon>
        <taxon>Tracheophyta</taxon>
        <taxon>Spermatophyta</taxon>
        <taxon>Magnoliopsida</taxon>
        <taxon>Liliopsida</taxon>
        <taxon>Poales</taxon>
        <taxon>Poaceae</taxon>
        <taxon>PACMAD clade</taxon>
        <taxon>Panicoideae</taxon>
        <taxon>Panicodae</taxon>
        <taxon>Paniceae</taxon>
        <taxon>Anthephorinae</taxon>
        <taxon>Digitaria</taxon>
    </lineage>
</organism>
<dbReference type="OrthoDB" id="586091at2759"/>
<dbReference type="EMBL" id="JACEFO010002394">
    <property type="protein sequence ID" value="KAF8661582.1"/>
    <property type="molecule type" value="Genomic_DNA"/>
</dbReference>
<dbReference type="Proteomes" id="UP000636709">
    <property type="component" value="Unassembled WGS sequence"/>
</dbReference>